<dbReference type="InterPro" id="IPR035980">
    <property type="entry name" value="Ribosomal_bS6_sf"/>
</dbReference>
<dbReference type="Proteomes" id="UP000176493">
    <property type="component" value="Unassembled WGS sequence"/>
</dbReference>
<dbReference type="CDD" id="cd00473">
    <property type="entry name" value="bS6"/>
    <property type="match status" value="1"/>
</dbReference>
<dbReference type="SUPFAM" id="SSF54995">
    <property type="entry name" value="Ribosomal protein S6"/>
    <property type="match status" value="1"/>
</dbReference>
<dbReference type="GO" id="GO:0006412">
    <property type="term" value="P:translation"/>
    <property type="evidence" value="ECO:0007669"/>
    <property type="project" value="InterPro"/>
</dbReference>
<dbReference type="AlphaFoldDB" id="A0A1G2MH68"/>
<dbReference type="InterPro" id="IPR000529">
    <property type="entry name" value="Ribosomal_bS6"/>
</dbReference>
<evidence type="ECO:0000256" key="1">
    <source>
        <dbReference type="ARBA" id="ARBA00009512"/>
    </source>
</evidence>
<reference evidence="5 6" key="1">
    <citation type="journal article" date="2016" name="Nat. Commun.">
        <title>Thousands of microbial genomes shed light on interconnected biogeochemical processes in an aquifer system.</title>
        <authorList>
            <person name="Anantharaman K."/>
            <person name="Brown C.T."/>
            <person name="Hug L.A."/>
            <person name="Sharon I."/>
            <person name="Castelle C.J."/>
            <person name="Probst A.J."/>
            <person name="Thomas B.C."/>
            <person name="Singh A."/>
            <person name="Wilkins M.J."/>
            <person name="Karaoz U."/>
            <person name="Brodie E.L."/>
            <person name="Williams K.H."/>
            <person name="Hubbard S.S."/>
            <person name="Banfield J.F."/>
        </authorList>
    </citation>
    <scope>NUCLEOTIDE SEQUENCE [LARGE SCALE GENOMIC DNA]</scope>
</reference>
<dbReference type="GO" id="GO:0005840">
    <property type="term" value="C:ribosome"/>
    <property type="evidence" value="ECO:0007669"/>
    <property type="project" value="InterPro"/>
</dbReference>
<name>A0A1G2MH68_9BACT</name>
<evidence type="ECO:0000256" key="2">
    <source>
        <dbReference type="ARBA" id="ARBA00035294"/>
    </source>
</evidence>
<feature type="region of interest" description="Disordered" evidence="4">
    <location>
        <begin position="154"/>
        <end position="177"/>
    </location>
</feature>
<proteinExistence type="inferred from homology"/>
<comment type="similarity">
    <text evidence="1">Belongs to the bacterial ribosomal protein bS6 family.</text>
</comment>
<dbReference type="GO" id="GO:0019843">
    <property type="term" value="F:rRNA binding"/>
    <property type="evidence" value="ECO:0007669"/>
    <property type="project" value="InterPro"/>
</dbReference>
<dbReference type="InterPro" id="IPR020814">
    <property type="entry name" value="Ribosomal_S6_plastid/chlpt"/>
</dbReference>
<evidence type="ECO:0000256" key="4">
    <source>
        <dbReference type="SAM" id="MobiDB-lite"/>
    </source>
</evidence>
<protein>
    <recommendedName>
        <fullName evidence="2">Small ribosomal subunit protein bS6</fullName>
    </recommendedName>
    <alternativeName>
        <fullName evidence="3">30S ribosomal protein S6</fullName>
    </alternativeName>
</protein>
<dbReference type="Gene3D" id="3.30.70.60">
    <property type="match status" value="1"/>
</dbReference>
<evidence type="ECO:0000313" key="6">
    <source>
        <dbReference type="Proteomes" id="UP000176493"/>
    </source>
</evidence>
<comment type="caution">
    <text evidence="5">The sequence shown here is derived from an EMBL/GenBank/DDBJ whole genome shotgun (WGS) entry which is preliminary data.</text>
</comment>
<dbReference type="EMBL" id="MHRJ01000024">
    <property type="protein sequence ID" value="OHA22519.1"/>
    <property type="molecule type" value="Genomic_DNA"/>
</dbReference>
<gene>
    <name evidence="5" type="ORF">A2W52_03665</name>
</gene>
<organism evidence="5 6">
    <name type="scientific">Candidatus Taylorbacteria bacterium RIFCSPHIGHO2_02_49_25</name>
    <dbReference type="NCBI Taxonomy" id="1802305"/>
    <lineage>
        <taxon>Bacteria</taxon>
        <taxon>Candidatus Tayloriibacteriota</taxon>
    </lineage>
</organism>
<accession>A0A1G2MH68</accession>
<feature type="compositionally biased region" description="Basic and acidic residues" evidence="4">
    <location>
        <begin position="154"/>
        <end position="166"/>
    </location>
</feature>
<dbReference type="InterPro" id="IPR014717">
    <property type="entry name" value="Transl_elong_EF1B/ribsomal_bS6"/>
</dbReference>
<dbReference type="GO" id="GO:0003735">
    <property type="term" value="F:structural constituent of ribosome"/>
    <property type="evidence" value="ECO:0007669"/>
    <property type="project" value="InterPro"/>
</dbReference>
<sequence>MTNHAKTDGVVSDTAVQSVAMTEERDNTANTSVLVGSLDGTDGAEPRIYELGYLIVPAVSEGNLPREVATIKDTLDAEKVAVISEEFPKWRALAYPMRKRTSAGYATHESGYFGWVKFEASAQSAARIEHECKQNPQILRYLFIKTVREHTLTGGRPRIERREKRGPPHVAQTSTPVSEIELDKSIEKLIAE</sequence>
<evidence type="ECO:0000256" key="3">
    <source>
        <dbReference type="ARBA" id="ARBA00035520"/>
    </source>
</evidence>
<dbReference type="Pfam" id="PF01250">
    <property type="entry name" value="Ribosomal_S6"/>
    <property type="match status" value="1"/>
</dbReference>
<evidence type="ECO:0000313" key="5">
    <source>
        <dbReference type="EMBL" id="OHA22519.1"/>
    </source>
</evidence>